<sequence>MDGNSNNRVEEGNFSQSDTGADFSTLPEACIVYILALTSPPDVCRMRAVAQWLLPAVESDALWLRFLPDDYQQILARSAEPPSLSDSSSKKELFFRLCDSPLLIDEGKKMFWLEKRSGKKCFMLSARDLAIIWGSTPRYWRWFSVSESRFSEIAYLNDVCWLEIKGVINACMLSPRTNYAAYLVFNLKTNSYGFEDVVVKSSIKIGDETTARRSYLKRRMRHRRELHSAEERIPYPTQRKDGWLEIELGEFLSRGGEDIEVEITQLGSHWKRGLMVEGIEFRPKDNL</sequence>
<dbReference type="InterPro" id="IPR025886">
    <property type="entry name" value="PP2-like"/>
</dbReference>
<comment type="caution">
    <text evidence="2">The sequence shown here is derived from an EMBL/GenBank/DDBJ whole genome shotgun (WGS) entry which is preliminary data.</text>
</comment>
<dbReference type="AlphaFoldDB" id="A0A438EDB4"/>
<dbReference type="PANTHER" id="PTHR32278:SF130">
    <property type="entry name" value="F-BOX DOMAIN-CONTAINING PROTEIN"/>
    <property type="match status" value="1"/>
</dbReference>
<evidence type="ECO:0000313" key="3">
    <source>
        <dbReference type="Proteomes" id="UP000288805"/>
    </source>
</evidence>
<evidence type="ECO:0000313" key="2">
    <source>
        <dbReference type="EMBL" id="RVW45639.1"/>
    </source>
</evidence>
<evidence type="ECO:0000256" key="1">
    <source>
        <dbReference type="SAM" id="MobiDB-lite"/>
    </source>
</evidence>
<dbReference type="EMBL" id="QGNW01001321">
    <property type="protein sequence ID" value="RVW45639.1"/>
    <property type="molecule type" value="Genomic_DNA"/>
</dbReference>
<dbReference type="InterPro" id="IPR036047">
    <property type="entry name" value="F-box-like_dom_sf"/>
</dbReference>
<protein>
    <submittedName>
        <fullName evidence="2">Putative F-box protein PP2-B2</fullName>
    </submittedName>
</protein>
<dbReference type="Proteomes" id="UP000288805">
    <property type="component" value="Unassembled WGS sequence"/>
</dbReference>
<organism evidence="2 3">
    <name type="scientific">Vitis vinifera</name>
    <name type="common">Grape</name>
    <dbReference type="NCBI Taxonomy" id="29760"/>
    <lineage>
        <taxon>Eukaryota</taxon>
        <taxon>Viridiplantae</taxon>
        <taxon>Streptophyta</taxon>
        <taxon>Embryophyta</taxon>
        <taxon>Tracheophyta</taxon>
        <taxon>Spermatophyta</taxon>
        <taxon>Magnoliopsida</taxon>
        <taxon>eudicotyledons</taxon>
        <taxon>Gunneridae</taxon>
        <taxon>Pentapetalae</taxon>
        <taxon>rosids</taxon>
        <taxon>Vitales</taxon>
        <taxon>Vitaceae</taxon>
        <taxon>Viteae</taxon>
        <taxon>Vitis</taxon>
    </lineage>
</organism>
<accession>A0A438EDB4</accession>
<name>A0A438EDB4_VITVI</name>
<dbReference type="Pfam" id="PF14299">
    <property type="entry name" value="PP2"/>
    <property type="match status" value="1"/>
</dbReference>
<dbReference type="SUPFAM" id="SSF81383">
    <property type="entry name" value="F-box domain"/>
    <property type="match status" value="1"/>
</dbReference>
<dbReference type="CDD" id="cd22162">
    <property type="entry name" value="F-box_AtSKIP3-like"/>
    <property type="match status" value="1"/>
</dbReference>
<feature type="compositionally biased region" description="Polar residues" evidence="1">
    <location>
        <begin position="1"/>
        <end position="19"/>
    </location>
</feature>
<feature type="region of interest" description="Disordered" evidence="1">
    <location>
        <begin position="1"/>
        <end position="20"/>
    </location>
</feature>
<gene>
    <name evidence="2" type="primary">PP2B2</name>
    <name evidence="2" type="ORF">CK203_111706</name>
</gene>
<dbReference type="PANTHER" id="PTHR32278">
    <property type="entry name" value="F-BOX DOMAIN-CONTAINING PROTEIN"/>
    <property type="match status" value="1"/>
</dbReference>
<proteinExistence type="predicted"/>
<reference evidence="2 3" key="1">
    <citation type="journal article" date="2018" name="PLoS Genet.">
        <title>Population sequencing reveals clonal diversity and ancestral inbreeding in the grapevine cultivar Chardonnay.</title>
        <authorList>
            <person name="Roach M.J."/>
            <person name="Johnson D.L."/>
            <person name="Bohlmann J."/>
            <person name="van Vuuren H.J."/>
            <person name="Jones S.J."/>
            <person name="Pretorius I.S."/>
            <person name="Schmidt S.A."/>
            <person name="Borneman A.R."/>
        </authorList>
    </citation>
    <scope>NUCLEOTIDE SEQUENCE [LARGE SCALE GENOMIC DNA]</scope>
    <source>
        <strain evidence="3">cv. Chardonnay</strain>
        <tissue evidence="2">Leaf</tissue>
    </source>
</reference>